<gene>
    <name evidence="1" type="ORF">AAJ76_400014204</name>
</gene>
<accession>A0A0F9WI98</accession>
<name>A0A0F9WI98_9MICR</name>
<reference evidence="1 2" key="1">
    <citation type="journal article" date="2015" name="Environ. Microbiol.">
        <title>Genome analyses suggest the presence of polyploidy and recent human-driven expansions in eight global populations of the honeybee pathogen Nosema ceranae.</title>
        <authorList>
            <person name="Pelin A."/>
            <person name="Selman M."/>
            <person name="Aris-Brosou S."/>
            <person name="Farinelli L."/>
            <person name="Corradi N."/>
        </authorList>
    </citation>
    <scope>NUCLEOTIDE SEQUENCE [LARGE SCALE GENOMIC DNA]</scope>
    <source>
        <strain evidence="1 2">PA08 1199</strain>
    </source>
</reference>
<comment type="caution">
    <text evidence="1">The sequence shown here is derived from an EMBL/GenBank/DDBJ whole genome shotgun (WGS) entry which is preliminary data.</text>
</comment>
<evidence type="ECO:0000313" key="2">
    <source>
        <dbReference type="Proteomes" id="UP000034350"/>
    </source>
</evidence>
<dbReference type="VEuPathDB" id="MicrosporidiaDB:AAJ76_400014204"/>
<dbReference type="GeneID" id="36320458"/>
<sequence length="45" mass="5334">MTPNIFIKIKIASMSNCMRKSIFIPRRQELKNLFVFLVGKVEYDI</sequence>
<dbReference type="RefSeq" id="XP_024332047.1">
    <property type="nucleotide sequence ID" value="XM_024475512.1"/>
</dbReference>
<proteinExistence type="predicted"/>
<evidence type="ECO:0000313" key="1">
    <source>
        <dbReference type="EMBL" id="KKO76305.1"/>
    </source>
</evidence>
<keyword evidence="2" id="KW-1185">Reference proteome</keyword>
<dbReference type="Proteomes" id="UP000034350">
    <property type="component" value="Unassembled WGS sequence"/>
</dbReference>
<dbReference type="EMBL" id="JPQZ01000004">
    <property type="protein sequence ID" value="KKO76305.1"/>
    <property type="molecule type" value="Genomic_DNA"/>
</dbReference>
<protein>
    <submittedName>
        <fullName evidence="1">Uncharacterized protein</fullName>
    </submittedName>
</protein>
<dbReference type="AlphaFoldDB" id="A0A0F9WI98"/>
<organism evidence="1 2">
    <name type="scientific">Vairimorpha ceranae</name>
    <dbReference type="NCBI Taxonomy" id="40302"/>
    <lineage>
        <taxon>Eukaryota</taxon>
        <taxon>Fungi</taxon>
        <taxon>Fungi incertae sedis</taxon>
        <taxon>Microsporidia</taxon>
        <taxon>Nosematidae</taxon>
        <taxon>Vairimorpha</taxon>
    </lineage>
</organism>